<proteinExistence type="predicted"/>
<evidence type="ECO:0008006" key="3">
    <source>
        <dbReference type="Google" id="ProtNLM"/>
    </source>
</evidence>
<protein>
    <recommendedName>
        <fullName evidence="3">HNH endonuclease</fullName>
    </recommendedName>
</protein>
<dbReference type="RefSeq" id="WP_425345493.1">
    <property type="nucleotide sequence ID" value="NZ_JBGUBD010000005.1"/>
</dbReference>
<gene>
    <name evidence="1" type="ORF">ACERK3_09690</name>
</gene>
<reference evidence="1 2" key="1">
    <citation type="submission" date="2024-08" db="EMBL/GenBank/DDBJ databases">
        <title>Whole-genome sequencing of halo(alkali)philic microorganisms from hypersaline lakes.</title>
        <authorList>
            <person name="Sorokin D.Y."/>
            <person name="Merkel A.Y."/>
            <person name="Messina E."/>
            <person name="Yakimov M."/>
        </authorList>
    </citation>
    <scope>NUCLEOTIDE SEQUENCE [LARGE SCALE GENOMIC DNA]</scope>
    <source>
        <strain evidence="1 2">AB-hyl4</strain>
    </source>
</reference>
<comment type="caution">
    <text evidence="1">The sequence shown here is derived from an EMBL/GenBank/DDBJ whole genome shotgun (WGS) entry which is preliminary data.</text>
</comment>
<keyword evidence="2" id="KW-1185">Reference proteome</keyword>
<organism evidence="1 2">
    <name type="scientific">Natronomicrosphaera hydrolytica</name>
    <dbReference type="NCBI Taxonomy" id="3242702"/>
    <lineage>
        <taxon>Bacteria</taxon>
        <taxon>Pseudomonadati</taxon>
        <taxon>Planctomycetota</taxon>
        <taxon>Phycisphaerae</taxon>
        <taxon>Phycisphaerales</taxon>
        <taxon>Phycisphaeraceae</taxon>
        <taxon>Natronomicrosphaera</taxon>
    </lineage>
</organism>
<dbReference type="Proteomes" id="UP001575105">
    <property type="component" value="Unassembled WGS sequence"/>
</dbReference>
<evidence type="ECO:0000313" key="1">
    <source>
        <dbReference type="EMBL" id="MFA9478567.1"/>
    </source>
</evidence>
<accession>A0ABV4U5G3</accession>
<sequence>MIVNTGTNHKPLPPGWEYCELRGGPANRQLVELHRLHTEHVVHVGTVAHRYLRVGRDSVLWHESVIAGAFNGSGKVMR</sequence>
<evidence type="ECO:0000313" key="2">
    <source>
        <dbReference type="Proteomes" id="UP001575105"/>
    </source>
</evidence>
<dbReference type="EMBL" id="JBGUBD010000005">
    <property type="protein sequence ID" value="MFA9478567.1"/>
    <property type="molecule type" value="Genomic_DNA"/>
</dbReference>
<name>A0ABV4U5G3_9BACT</name>